<sequence>MRSTSRDFLASYANYYFCNGAVVSTHFGDTRAEQAARSTLTRLYPDRVIEQLNIDRLGTGGGIHCVTQRSPPRDPGEGQRATA</sequence>
<comment type="caution">
    <text evidence="3">The sequence shown here is derived from an EMBL/GenBank/DDBJ whole genome shotgun (WGS) entry which is preliminary data.</text>
</comment>
<protein>
    <submittedName>
        <fullName evidence="3">Agmatine deiminase family protein</fullName>
    </submittedName>
</protein>
<dbReference type="PANTHER" id="PTHR31377:SF0">
    <property type="entry name" value="AGMATINE DEIMINASE-RELATED"/>
    <property type="match status" value="1"/>
</dbReference>
<proteinExistence type="predicted"/>
<dbReference type="SUPFAM" id="SSF55909">
    <property type="entry name" value="Pentein"/>
    <property type="match status" value="1"/>
</dbReference>
<dbReference type="InterPro" id="IPR007466">
    <property type="entry name" value="Peptidyl-Arg-deiminase_porph"/>
</dbReference>
<feature type="region of interest" description="Disordered" evidence="2">
    <location>
        <begin position="61"/>
        <end position="83"/>
    </location>
</feature>
<dbReference type="Gene3D" id="3.75.10.10">
    <property type="entry name" value="L-arginine/glycine Amidinotransferase, Chain A"/>
    <property type="match status" value="1"/>
</dbReference>
<dbReference type="Pfam" id="PF04371">
    <property type="entry name" value="PAD_porph"/>
    <property type="match status" value="1"/>
</dbReference>
<name>A0ABW6FLF1_9ACTN</name>
<dbReference type="RefSeq" id="WP_386711874.1">
    <property type="nucleotide sequence ID" value="NZ_JBHXIJ010000052.1"/>
</dbReference>
<evidence type="ECO:0000256" key="2">
    <source>
        <dbReference type="SAM" id="MobiDB-lite"/>
    </source>
</evidence>
<organism evidence="3 4">
    <name type="scientific">Streptomyces albidochromogenes</name>
    <dbReference type="NCBI Taxonomy" id="329524"/>
    <lineage>
        <taxon>Bacteria</taxon>
        <taxon>Bacillati</taxon>
        <taxon>Actinomycetota</taxon>
        <taxon>Actinomycetes</taxon>
        <taxon>Kitasatosporales</taxon>
        <taxon>Streptomycetaceae</taxon>
        <taxon>Streptomyces</taxon>
    </lineage>
</organism>
<dbReference type="PANTHER" id="PTHR31377">
    <property type="entry name" value="AGMATINE DEIMINASE-RELATED"/>
    <property type="match status" value="1"/>
</dbReference>
<reference evidence="3 4" key="1">
    <citation type="submission" date="2024-09" db="EMBL/GenBank/DDBJ databases">
        <title>The Natural Products Discovery Center: Release of the First 8490 Sequenced Strains for Exploring Actinobacteria Biosynthetic Diversity.</title>
        <authorList>
            <person name="Kalkreuter E."/>
            <person name="Kautsar S.A."/>
            <person name="Yang D."/>
            <person name="Bader C.D."/>
            <person name="Teijaro C.N."/>
            <person name="Fluegel L."/>
            <person name="Davis C.M."/>
            <person name="Simpson J.R."/>
            <person name="Lauterbach L."/>
            <person name="Steele A.D."/>
            <person name="Gui C."/>
            <person name="Meng S."/>
            <person name="Li G."/>
            <person name="Viehrig K."/>
            <person name="Ye F."/>
            <person name="Su P."/>
            <person name="Kiefer A.F."/>
            <person name="Nichols A."/>
            <person name="Cepeda A.J."/>
            <person name="Yan W."/>
            <person name="Fan B."/>
            <person name="Jiang Y."/>
            <person name="Adhikari A."/>
            <person name="Zheng C.-J."/>
            <person name="Schuster L."/>
            <person name="Cowan T.M."/>
            <person name="Smanski M.J."/>
            <person name="Chevrette M.G."/>
            <person name="De Carvalho L.P.S."/>
            <person name="Shen B."/>
        </authorList>
    </citation>
    <scope>NUCLEOTIDE SEQUENCE [LARGE SCALE GENOMIC DNA]</scope>
    <source>
        <strain evidence="3 4">NPDC058348</strain>
    </source>
</reference>
<evidence type="ECO:0000256" key="1">
    <source>
        <dbReference type="ARBA" id="ARBA00022801"/>
    </source>
</evidence>
<dbReference type="Proteomes" id="UP001598448">
    <property type="component" value="Unassembled WGS sequence"/>
</dbReference>
<gene>
    <name evidence="3" type="ORF">ACFWJN_10350</name>
</gene>
<evidence type="ECO:0000313" key="3">
    <source>
        <dbReference type="EMBL" id="MFD5099357.1"/>
    </source>
</evidence>
<dbReference type="EMBL" id="JBHXIJ010000052">
    <property type="protein sequence ID" value="MFD5099357.1"/>
    <property type="molecule type" value="Genomic_DNA"/>
</dbReference>
<accession>A0ABW6FLF1</accession>
<evidence type="ECO:0000313" key="4">
    <source>
        <dbReference type="Proteomes" id="UP001598448"/>
    </source>
</evidence>
<keyword evidence="1" id="KW-0378">Hydrolase</keyword>
<keyword evidence="4" id="KW-1185">Reference proteome</keyword>